<dbReference type="InterPro" id="IPR002744">
    <property type="entry name" value="MIP18-like"/>
</dbReference>
<organism evidence="2 3">
    <name type="scientific">Candidatus Roizmanbacteria bacterium CG_4_10_14_0_2_um_filter_39_13</name>
    <dbReference type="NCBI Taxonomy" id="1974825"/>
    <lineage>
        <taxon>Bacteria</taxon>
        <taxon>Candidatus Roizmaniibacteriota</taxon>
    </lineage>
</organism>
<dbReference type="AlphaFoldDB" id="A0A2M7TWH3"/>
<gene>
    <name evidence="2" type="ORF">COY16_05135</name>
</gene>
<dbReference type="PANTHER" id="PTHR42831">
    <property type="entry name" value="FE-S PROTEIN MATURATION AUXILIARY FACTOR YITW"/>
    <property type="match status" value="1"/>
</dbReference>
<comment type="caution">
    <text evidence="2">The sequence shown here is derived from an EMBL/GenBank/DDBJ whole genome shotgun (WGS) entry which is preliminary data.</text>
</comment>
<accession>A0A2M7TWH3</accession>
<reference evidence="3" key="1">
    <citation type="submission" date="2017-09" db="EMBL/GenBank/DDBJ databases">
        <title>Depth-based differentiation of microbial function through sediment-hosted aquifers and enrichment of novel symbionts in the deep terrestrial subsurface.</title>
        <authorList>
            <person name="Probst A.J."/>
            <person name="Ladd B."/>
            <person name="Jarett J.K."/>
            <person name="Geller-Mcgrath D.E."/>
            <person name="Sieber C.M.K."/>
            <person name="Emerson J.B."/>
            <person name="Anantharaman K."/>
            <person name="Thomas B.C."/>
            <person name="Malmstrom R."/>
            <person name="Stieglmeier M."/>
            <person name="Klingl A."/>
            <person name="Woyke T."/>
            <person name="Ryan C.M."/>
            <person name="Banfield J.F."/>
        </authorList>
    </citation>
    <scope>NUCLEOTIDE SEQUENCE [LARGE SCALE GENOMIC DNA]</scope>
</reference>
<dbReference type="InterPro" id="IPR034904">
    <property type="entry name" value="FSCA_dom_sf"/>
</dbReference>
<evidence type="ECO:0000313" key="2">
    <source>
        <dbReference type="EMBL" id="PIZ62125.1"/>
    </source>
</evidence>
<sequence length="99" mass="11169">MPTKKQVENKLYDVMDPELDMSIMDLGLVYNVSIKKDTVIIQMTLTSLGCPLFETIESDIQRAMASLKVNEKNVKIDLTFDPPWSMDLMSEKAKATLGI</sequence>
<proteinExistence type="predicted"/>
<dbReference type="SUPFAM" id="SSF117916">
    <property type="entry name" value="Fe-S cluster assembly (FSCA) domain-like"/>
    <property type="match status" value="1"/>
</dbReference>
<name>A0A2M7TWH3_9BACT</name>
<evidence type="ECO:0000313" key="3">
    <source>
        <dbReference type="Proteomes" id="UP000228503"/>
    </source>
</evidence>
<dbReference type="InterPro" id="IPR052339">
    <property type="entry name" value="Fe-S_Maturation_MIP18"/>
</dbReference>
<protein>
    <recommendedName>
        <fullName evidence="1">MIP18 family-like domain-containing protein</fullName>
    </recommendedName>
</protein>
<evidence type="ECO:0000259" key="1">
    <source>
        <dbReference type="Pfam" id="PF01883"/>
    </source>
</evidence>
<dbReference type="EMBL" id="PFOB01000065">
    <property type="protein sequence ID" value="PIZ62125.1"/>
    <property type="molecule type" value="Genomic_DNA"/>
</dbReference>
<dbReference type="PANTHER" id="PTHR42831:SF1">
    <property type="entry name" value="FE-S PROTEIN MATURATION AUXILIARY FACTOR YITW"/>
    <property type="match status" value="1"/>
</dbReference>
<feature type="domain" description="MIP18 family-like" evidence="1">
    <location>
        <begin position="4"/>
        <end position="74"/>
    </location>
</feature>
<dbReference type="Gene3D" id="3.30.300.130">
    <property type="entry name" value="Fe-S cluster assembly (FSCA)"/>
    <property type="match status" value="1"/>
</dbReference>
<dbReference type="Pfam" id="PF01883">
    <property type="entry name" value="FeS_assembly_P"/>
    <property type="match status" value="1"/>
</dbReference>
<dbReference type="Proteomes" id="UP000228503">
    <property type="component" value="Unassembled WGS sequence"/>
</dbReference>